<reference evidence="3" key="2">
    <citation type="submission" date="2025-08" db="UniProtKB">
        <authorList>
            <consortium name="RefSeq"/>
        </authorList>
    </citation>
    <scope>IDENTIFICATION</scope>
    <source>
        <tissue evidence="3">Whole plant</tissue>
    </source>
</reference>
<gene>
    <name evidence="3" type="primary">LOC107470305</name>
</gene>
<dbReference type="Proteomes" id="UP000515211">
    <property type="component" value="Chromosome 10"/>
</dbReference>
<reference evidence="2" key="1">
    <citation type="journal article" date="2016" name="Nat. Genet.">
        <title>The genome sequences of Arachis duranensis and Arachis ipaensis, the diploid ancestors of cultivated peanut.</title>
        <authorList>
            <person name="Bertioli D.J."/>
            <person name="Cannon S.B."/>
            <person name="Froenicke L."/>
            <person name="Huang G."/>
            <person name="Farmer A.D."/>
            <person name="Cannon E.K."/>
            <person name="Liu X."/>
            <person name="Gao D."/>
            <person name="Clevenger J."/>
            <person name="Dash S."/>
            <person name="Ren L."/>
            <person name="Moretzsohn M.C."/>
            <person name="Shirasawa K."/>
            <person name="Huang W."/>
            <person name="Vidigal B."/>
            <person name="Abernathy B."/>
            <person name="Chu Y."/>
            <person name="Niederhuth C.E."/>
            <person name="Umale P."/>
            <person name="Araujo A.C."/>
            <person name="Kozik A."/>
            <person name="Kim K.D."/>
            <person name="Burow M.D."/>
            <person name="Varshney R.K."/>
            <person name="Wang X."/>
            <person name="Zhang X."/>
            <person name="Barkley N."/>
            <person name="Guimaraes P.M."/>
            <person name="Isobe S."/>
            <person name="Guo B."/>
            <person name="Liao B."/>
            <person name="Stalker H.T."/>
            <person name="Schmitz R.J."/>
            <person name="Scheffler B.E."/>
            <person name="Leal-Bertioli S.C."/>
            <person name="Xun X."/>
            <person name="Jackson S.A."/>
            <person name="Michelmore R."/>
            <person name="Ozias-Akins P."/>
        </authorList>
    </citation>
    <scope>NUCLEOTIDE SEQUENCE [LARGE SCALE GENOMIC DNA]</scope>
    <source>
        <strain evidence="2">cv. V14167</strain>
    </source>
</reference>
<feature type="compositionally biased region" description="Polar residues" evidence="1">
    <location>
        <begin position="254"/>
        <end position="278"/>
    </location>
</feature>
<dbReference type="PANTHER" id="PTHR33067">
    <property type="entry name" value="RNA-DIRECTED DNA POLYMERASE-RELATED"/>
    <property type="match status" value="1"/>
</dbReference>
<keyword evidence="2" id="KW-1185">Reference proteome</keyword>
<dbReference type="PANTHER" id="PTHR33067:SF9">
    <property type="entry name" value="RNA-DIRECTED DNA POLYMERASE"/>
    <property type="match status" value="1"/>
</dbReference>
<feature type="region of interest" description="Disordered" evidence="1">
    <location>
        <begin position="17"/>
        <end position="53"/>
    </location>
</feature>
<sequence length="309" mass="34422">MGVVTEPKEDPAIEELKEIKAHEETNNVTLHAPLLREEPEEDSSSDEEEKSKEEQIARYLAILRKLKANSSYTEALEEEDKPVVLAKECNALVQKKLPQKMPDPGSFLILCTIRTISFEKALCDLGSGINLMPLSVMKRLEILEVQCAIISLEMADKTLKRSYGMVEDVLVKVDDLYIPVEFVILDTGDDRNESIILGRPFLAIAKAIIDVERGDLVLRLHEDCILFKIPNPQSSADRESTIVQHIVSQPSLSVESFTEPPDTNSKFGVGQPSSSTGKKVSKILSLEHVELIHESTGRKFTVRGKDLST</sequence>
<protein>
    <submittedName>
        <fullName evidence="3">Uncharacterized protein LOC107470305</fullName>
    </submittedName>
</protein>
<evidence type="ECO:0000256" key="1">
    <source>
        <dbReference type="SAM" id="MobiDB-lite"/>
    </source>
</evidence>
<evidence type="ECO:0000313" key="2">
    <source>
        <dbReference type="Proteomes" id="UP000515211"/>
    </source>
</evidence>
<feature type="compositionally biased region" description="Acidic residues" evidence="1">
    <location>
        <begin position="38"/>
        <end position="48"/>
    </location>
</feature>
<dbReference type="GeneID" id="107470305"/>
<accession>A0A6P4C6D9</accession>
<dbReference type="KEGG" id="adu:107470305"/>
<dbReference type="Gene3D" id="2.40.70.10">
    <property type="entry name" value="Acid Proteases"/>
    <property type="match status" value="1"/>
</dbReference>
<name>A0A6P4C6D9_ARADU</name>
<dbReference type="RefSeq" id="XP_015945182.1">
    <property type="nucleotide sequence ID" value="XM_016089696.1"/>
</dbReference>
<dbReference type="CDD" id="cd00303">
    <property type="entry name" value="retropepsin_like"/>
    <property type="match status" value="1"/>
</dbReference>
<dbReference type="AlphaFoldDB" id="A0A6P4C6D9"/>
<proteinExistence type="predicted"/>
<feature type="region of interest" description="Disordered" evidence="1">
    <location>
        <begin position="254"/>
        <end position="280"/>
    </location>
</feature>
<dbReference type="InterPro" id="IPR021109">
    <property type="entry name" value="Peptidase_aspartic_dom_sf"/>
</dbReference>
<evidence type="ECO:0000313" key="3">
    <source>
        <dbReference type="RefSeq" id="XP_015945182.1"/>
    </source>
</evidence>
<organism evidence="2 3">
    <name type="scientific">Arachis duranensis</name>
    <name type="common">Wild peanut</name>
    <dbReference type="NCBI Taxonomy" id="130453"/>
    <lineage>
        <taxon>Eukaryota</taxon>
        <taxon>Viridiplantae</taxon>
        <taxon>Streptophyta</taxon>
        <taxon>Embryophyta</taxon>
        <taxon>Tracheophyta</taxon>
        <taxon>Spermatophyta</taxon>
        <taxon>Magnoliopsida</taxon>
        <taxon>eudicotyledons</taxon>
        <taxon>Gunneridae</taxon>
        <taxon>Pentapetalae</taxon>
        <taxon>rosids</taxon>
        <taxon>fabids</taxon>
        <taxon>Fabales</taxon>
        <taxon>Fabaceae</taxon>
        <taxon>Papilionoideae</taxon>
        <taxon>50 kb inversion clade</taxon>
        <taxon>dalbergioids sensu lato</taxon>
        <taxon>Dalbergieae</taxon>
        <taxon>Pterocarpus clade</taxon>
        <taxon>Arachis</taxon>
    </lineage>
</organism>